<reference evidence="3 4" key="1">
    <citation type="submission" date="2024-09" db="EMBL/GenBank/DDBJ databases">
        <authorList>
            <person name="Sun Q."/>
            <person name="Mori K."/>
        </authorList>
    </citation>
    <scope>NUCLEOTIDE SEQUENCE [LARGE SCALE GENOMIC DNA]</scope>
    <source>
        <strain evidence="3 4">CCM 8677</strain>
    </source>
</reference>
<keyword evidence="1" id="KW-0732">Signal</keyword>
<dbReference type="PANTHER" id="PTHR43265:SF1">
    <property type="entry name" value="ESTERASE ESTD"/>
    <property type="match status" value="1"/>
</dbReference>
<name>A0ABV6IBJ3_9BURK</name>
<keyword evidence="3" id="KW-0378">Hydrolase</keyword>
<dbReference type="InterPro" id="IPR022742">
    <property type="entry name" value="Hydrolase_4"/>
</dbReference>
<evidence type="ECO:0000256" key="1">
    <source>
        <dbReference type="SAM" id="SignalP"/>
    </source>
</evidence>
<evidence type="ECO:0000313" key="3">
    <source>
        <dbReference type="EMBL" id="MFC0348885.1"/>
    </source>
</evidence>
<dbReference type="InterPro" id="IPR029058">
    <property type="entry name" value="AB_hydrolase_fold"/>
</dbReference>
<accession>A0ABV6IBJ3</accession>
<dbReference type="EMBL" id="JBHLXJ010000003">
    <property type="protein sequence ID" value="MFC0348885.1"/>
    <property type="molecule type" value="Genomic_DNA"/>
</dbReference>
<dbReference type="Gene3D" id="3.40.50.1820">
    <property type="entry name" value="alpha/beta hydrolase"/>
    <property type="match status" value="1"/>
</dbReference>
<dbReference type="GO" id="GO:0016787">
    <property type="term" value="F:hydrolase activity"/>
    <property type="evidence" value="ECO:0007669"/>
    <property type="project" value="UniProtKB-KW"/>
</dbReference>
<proteinExistence type="predicted"/>
<feature type="domain" description="Serine aminopeptidase S33" evidence="2">
    <location>
        <begin position="85"/>
        <end position="284"/>
    </location>
</feature>
<dbReference type="EC" id="3.4.-.-" evidence="3"/>
<comment type="caution">
    <text evidence="3">The sequence shown here is derived from an EMBL/GenBank/DDBJ whole genome shotgun (WGS) entry which is preliminary data.</text>
</comment>
<evidence type="ECO:0000313" key="4">
    <source>
        <dbReference type="Proteomes" id="UP001589844"/>
    </source>
</evidence>
<dbReference type="PANTHER" id="PTHR43265">
    <property type="entry name" value="ESTERASE ESTD"/>
    <property type="match status" value="1"/>
</dbReference>
<feature type="signal peptide" evidence="1">
    <location>
        <begin position="1"/>
        <end position="26"/>
    </location>
</feature>
<organism evidence="3 4">
    <name type="scientific">Undibacterium danionis</name>
    <dbReference type="NCBI Taxonomy" id="1812100"/>
    <lineage>
        <taxon>Bacteria</taxon>
        <taxon>Pseudomonadati</taxon>
        <taxon>Pseudomonadota</taxon>
        <taxon>Betaproteobacteria</taxon>
        <taxon>Burkholderiales</taxon>
        <taxon>Oxalobacteraceae</taxon>
        <taxon>Undibacterium</taxon>
    </lineage>
</organism>
<gene>
    <name evidence="3" type="ORF">ACFFJH_03625</name>
</gene>
<sequence>MKLKRVLFLFVYMCVSNFVFLTSANAEFIQSSITSGEGVNTLYGSLLIPGHKVKPPVILLISGSGPTDRDGNSPALKGKNDSLKMLAEELAIAGFATVRYDKRGVGESFAAGKSEEELRFQTYVADALAWVKQLEADPRFSGVAIIGHSEGASVGMLAAARSNVAAYVSLAGPARSASKILRTQLQDKLPPDLLKLNEEILSKLEKGETTPEVPAPLLALYRPSVQAYLMSWFTVVPADVIKNLKMPVAIFQGDTDIQVSVSEAMLLSKAQPLAQLHIIKGMNHILKQVPPDLKQQVESYSDPNLYLDPVLMKPLINFLKKSFTR</sequence>
<dbReference type="SUPFAM" id="SSF53474">
    <property type="entry name" value="alpha/beta-Hydrolases"/>
    <property type="match status" value="1"/>
</dbReference>
<feature type="chain" id="PRO_5046240719" evidence="1">
    <location>
        <begin position="27"/>
        <end position="325"/>
    </location>
</feature>
<dbReference type="InterPro" id="IPR053145">
    <property type="entry name" value="AB_hydrolase_Est10"/>
</dbReference>
<dbReference type="RefSeq" id="WP_390210121.1">
    <property type="nucleotide sequence ID" value="NZ_JBHLXJ010000003.1"/>
</dbReference>
<keyword evidence="4" id="KW-1185">Reference proteome</keyword>
<dbReference type="Pfam" id="PF12146">
    <property type="entry name" value="Hydrolase_4"/>
    <property type="match status" value="1"/>
</dbReference>
<dbReference type="Proteomes" id="UP001589844">
    <property type="component" value="Unassembled WGS sequence"/>
</dbReference>
<protein>
    <submittedName>
        <fullName evidence="3">Alpha/beta hydrolase family protein</fullName>
        <ecNumber evidence="3">3.4.-.-</ecNumber>
    </submittedName>
</protein>
<evidence type="ECO:0000259" key="2">
    <source>
        <dbReference type="Pfam" id="PF12146"/>
    </source>
</evidence>